<gene>
    <name evidence="1" type="ORF">S01H1_68482</name>
</gene>
<dbReference type="AlphaFoldDB" id="X0WNE1"/>
<name>X0WNE1_9ZZZZ</name>
<sequence>MSKPKTATPQTDLQKVMSGLDNIILAIKAKGGYKFRQRFQASDKELDLFLADCEGRLRMMVISLLVAEQMLQEPAPSAHPRWDEYEGRRKDVVEELKGYIDATKAP</sequence>
<proteinExistence type="predicted"/>
<protein>
    <submittedName>
        <fullName evidence="1">Uncharacterized protein</fullName>
    </submittedName>
</protein>
<dbReference type="EMBL" id="BARS01045419">
    <property type="protein sequence ID" value="GAG32469.1"/>
    <property type="molecule type" value="Genomic_DNA"/>
</dbReference>
<accession>X0WNE1</accession>
<evidence type="ECO:0000313" key="1">
    <source>
        <dbReference type="EMBL" id="GAG32469.1"/>
    </source>
</evidence>
<organism evidence="1">
    <name type="scientific">marine sediment metagenome</name>
    <dbReference type="NCBI Taxonomy" id="412755"/>
    <lineage>
        <taxon>unclassified sequences</taxon>
        <taxon>metagenomes</taxon>
        <taxon>ecological metagenomes</taxon>
    </lineage>
</organism>
<comment type="caution">
    <text evidence="1">The sequence shown here is derived from an EMBL/GenBank/DDBJ whole genome shotgun (WGS) entry which is preliminary data.</text>
</comment>
<reference evidence="1" key="1">
    <citation type="journal article" date="2014" name="Front. Microbiol.">
        <title>High frequency of phylogenetically diverse reductive dehalogenase-homologous genes in deep subseafloor sedimentary metagenomes.</title>
        <authorList>
            <person name="Kawai M."/>
            <person name="Futagami T."/>
            <person name="Toyoda A."/>
            <person name="Takaki Y."/>
            <person name="Nishi S."/>
            <person name="Hori S."/>
            <person name="Arai W."/>
            <person name="Tsubouchi T."/>
            <person name="Morono Y."/>
            <person name="Uchiyama I."/>
            <person name="Ito T."/>
            <person name="Fujiyama A."/>
            <person name="Inagaki F."/>
            <person name="Takami H."/>
        </authorList>
    </citation>
    <scope>NUCLEOTIDE SEQUENCE</scope>
    <source>
        <strain evidence="1">Expedition CK06-06</strain>
    </source>
</reference>